<sequence>MLSRSERFTNWLGEATTQLDQLLLEESSSAVDDCPLIVHPREIERESEHRPEREPYIRARQELDRIETEASEVEHPSEQEVEERRPRRTTNAPSMMSTTSTIPPEEIKRRVALEKLRNKEKTKIRVKGKQSAVRRGRKENRITINDYKGWI</sequence>
<accession>A0A2G9V2F4</accession>
<feature type="compositionally biased region" description="Basic and acidic residues" evidence="1">
    <location>
        <begin position="65"/>
        <end position="85"/>
    </location>
</feature>
<feature type="region of interest" description="Disordered" evidence="1">
    <location>
        <begin position="65"/>
        <end position="108"/>
    </location>
</feature>
<dbReference type="EMBL" id="KZ345037">
    <property type="protein sequence ID" value="PIO76667.1"/>
    <property type="molecule type" value="Genomic_DNA"/>
</dbReference>
<name>A0A2G9V2F4_TELCI</name>
<keyword evidence="3" id="KW-1185">Reference proteome</keyword>
<feature type="compositionally biased region" description="Basic residues" evidence="1">
    <location>
        <begin position="124"/>
        <end position="137"/>
    </location>
</feature>
<protein>
    <submittedName>
        <fullName evidence="2">Uncharacterized protein</fullName>
    </submittedName>
</protein>
<dbReference type="AlphaFoldDB" id="A0A2G9V2F4"/>
<feature type="compositionally biased region" description="Polar residues" evidence="1">
    <location>
        <begin position="89"/>
        <end position="102"/>
    </location>
</feature>
<reference evidence="2 3" key="1">
    <citation type="submission" date="2015-09" db="EMBL/GenBank/DDBJ databases">
        <title>Draft genome of the parasitic nematode Teladorsagia circumcincta isolate WARC Sus (inbred).</title>
        <authorList>
            <person name="Mitreva M."/>
        </authorList>
    </citation>
    <scope>NUCLEOTIDE SEQUENCE [LARGE SCALE GENOMIC DNA]</scope>
    <source>
        <strain evidence="2 3">S</strain>
    </source>
</reference>
<organism evidence="2 3">
    <name type="scientific">Teladorsagia circumcincta</name>
    <name type="common">Brown stomach worm</name>
    <name type="synonym">Ostertagia circumcincta</name>
    <dbReference type="NCBI Taxonomy" id="45464"/>
    <lineage>
        <taxon>Eukaryota</taxon>
        <taxon>Metazoa</taxon>
        <taxon>Ecdysozoa</taxon>
        <taxon>Nematoda</taxon>
        <taxon>Chromadorea</taxon>
        <taxon>Rhabditida</taxon>
        <taxon>Rhabditina</taxon>
        <taxon>Rhabditomorpha</taxon>
        <taxon>Strongyloidea</taxon>
        <taxon>Trichostrongylidae</taxon>
        <taxon>Teladorsagia</taxon>
    </lineage>
</organism>
<evidence type="ECO:0000313" key="2">
    <source>
        <dbReference type="EMBL" id="PIO76667.1"/>
    </source>
</evidence>
<feature type="region of interest" description="Disordered" evidence="1">
    <location>
        <begin position="118"/>
        <end position="137"/>
    </location>
</feature>
<proteinExistence type="predicted"/>
<evidence type="ECO:0000313" key="3">
    <source>
        <dbReference type="Proteomes" id="UP000230423"/>
    </source>
</evidence>
<evidence type="ECO:0000256" key="1">
    <source>
        <dbReference type="SAM" id="MobiDB-lite"/>
    </source>
</evidence>
<gene>
    <name evidence="2" type="ORF">TELCIR_01263</name>
</gene>
<dbReference type="OrthoDB" id="10258631at2759"/>
<dbReference type="Proteomes" id="UP000230423">
    <property type="component" value="Unassembled WGS sequence"/>
</dbReference>